<reference evidence="3" key="1">
    <citation type="journal article" date="2021" name="PeerJ">
        <title>Extensive microbial diversity within the chicken gut microbiome revealed by metagenomics and culture.</title>
        <authorList>
            <person name="Gilroy R."/>
            <person name="Ravi A."/>
            <person name="Getino M."/>
            <person name="Pursley I."/>
            <person name="Horton D.L."/>
            <person name="Alikhan N.F."/>
            <person name="Baker D."/>
            <person name="Gharbi K."/>
            <person name="Hall N."/>
            <person name="Watson M."/>
            <person name="Adriaenssens E.M."/>
            <person name="Foster-Nyarko E."/>
            <person name="Jarju S."/>
            <person name="Secka A."/>
            <person name="Antonio M."/>
            <person name="Oren A."/>
            <person name="Chaudhuri R.R."/>
            <person name="La Ragione R."/>
            <person name="Hildebrand F."/>
            <person name="Pallen M.J."/>
        </authorList>
    </citation>
    <scope>NUCLEOTIDE SEQUENCE</scope>
    <source>
        <strain evidence="3">CHK33-7979</strain>
    </source>
</reference>
<dbReference type="InterPro" id="IPR000182">
    <property type="entry name" value="GNAT_dom"/>
</dbReference>
<dbReference type="InterPro" id="IPR045057">
    <property type="entry name" value="Gcn5-rel_NAT"/>
</dbReference>
<evidence type="ECO:0000313" key="3">
    <source>
        <dbReference type="EMBL" id="HIY73182.1"/>
    </source>
</evidence>
<accession>A0A9D2CDN8</accession>
<reference evidence="3" key="2">
    <citation type="submission" date="2021-04" db="EMBL/GenBank/DDBJ databases">
        <authorList>
            <person name="Gilroy R."/>
        </authorList>
    </citation>
    <scope>NUCLEOTIDE SEQUENCE</scope>
    <source>
        <strain evidence="3">CHK33-7979</strain>
    </source>
</reference>
<dbReference type="InterPro" id="IPR031165">
    <property type="entry name" value="GNAT_YJDJ"/>
</dbReference>
<dbReference type="Pfam" id="PF14542">
    <property type="entry name" value="Acetyltransf_CG"/>
    <property type="match status" value="1"/>
</dbReference>
<dbReference type="PROSITE" id="PS51729">
    <property type="entry name" value="GNAT_YJDJ"/>
    <property type="match status" value="1"/>
</dbReference>
<evidence type="ECO:0000313" key="4">
    <source>
        <dbReference type="Proteomes" id="UP000886824"/>
    </source>
</evidence>
<feature type="domain" description="N-acetyltransferase" evidence="2">
    <location>
        <begin position="2"/>
        <end position="90"/>
    </location>
</feature>
<sequence length="90" mass="10272">MEFIYEAERIYVKGEDGRMAAEVTFHQRSDRAVSIDHTYVSPELRGQGAAGKLMAAAARRFRQRELKVVPVCSYAVAWFQDHPEEADLLK</sequence>
<protein>
    <submittedName>
        <fullName evidence="3">N-acetyltransferase</fullName>
    </submittedName>
</protein>
<dbReference type="SUPFAM" id="SSF55729">
    <property type="entry name" value="Acyl-CoA N-acyltransferases (Nat)"/>
    <property type="match status" value="1"/>
</dbReference>
<dbReference type="PROSITE" id="PS51186">
    <property type="entry name" value="GNAT"/>
    <property type="match status" value="1"/>
</dbReference>
<dbReference type="GO" id="GO:0016747">
    <property type="term" value="F:acyltransferase activity, transferring groups other than amino-acyl groups"/>
    <property type="evidence" value="ECO:0007669"/>
    <property type="project" value="InterPro"/>
</dbReference>
<dbReference type="PANTHER" id="PTHR31435">
    <property type="entry name" value="PROTEIN NATD1"/>
    <property type="match status" value="1"/>
</dbReference>
<evidence type="ECO:0000259" key="2">
    <source>
        <dbReference type="PROSITE" id="PS51729"/>
    </source>
</evidence>
<feature type="domain" description="N-acetyltransferase" evidence="1">
    <location>
        <begin position="1"/>
        <end position="90"/>
    </location>
</feature>
<proteinExistence type="predicted"/>
<dbReference type="PANTHER" id="PTHR31435:SF9">
    <property type="entry name" value="PROTEIN NATD1"/>
    <property type="match status" value="1"/>
</dbReference>
<evidence type="ECO:0000259" key="1">
    <source>
        <dbReference type="PROSITE" id="PS51186"/>
    </source>
</evidence>
<dbReference type="Proteomes" id="UP000886824">
    <property type="component" value="Unassembled WGS sequence"/>
</dbReference>
<dbReference type="InterPro" id="IPR016181">
    <property type="entry name" value="Acyl_CoA_acyltransferase"/>
</dbReference>
<gene>
    <name evidence="3" type="ORF">H9826_04290</name>
</gene>
<comment type="caution">
    <text evidence="3">The sequence shown here is derived from an EMBL/GenBank/DDBJ whole genome shotgun (WGS) entry which is preliminary data.</text>
</comment>
<dbReference type="AlphaFoldDB" id="A0A9D2CDN8"/>
<name>A0A9D2CDN8_9FIRM</name>
<dbReference type="Gene3D" id="3.40.630.30">
    <property type="match status" value="1"/>
</dbReference>
<organism evidence="3 4">
    <name type="scientific">Candidatus Intestinimonas merdavium</name>
    <dbReference type="NCBI Taxonomy" id="2838622"/>
    <lineage>
        <taxon>Bacteria</taxon>
        <taxon>Bacillati</taxon>
        <taxon>Bacillota</taxon>
        <taxon>Clostridia</taxon>
        <taxon>Eubacteriales</taxon>
        <taxon>Intestinimonas</taxon>
    </lineage>
</organism>
<dbReference type="EMBL" id="DXCX01000046">
    <property type="protein sequence ID" value="HIY73182.1"/>
    <property type="molecule type" value="Genomic_DNA"/>
</dbReference>